<evidence type="ECO:0000259" key="6">
    <source>
        <dbReference type="Pfam" id="PF00175"/>
    </source>
</evidence>
<dbReference type="InterPro" id="IPR023173">
    <property type="entry name" value="NADPH_Cyt_P450_Rdtase_alpha"/>
</dbReference>
<dbReference type="InterPro" id="IPR001433">
    <property type="entry name" value="OxRdtase_FAD/NAD-bd"/>
</dbReference>
<proteinExistence type="predicted"/>
<evidence type="ECO:0000259" key="7">
    <source>
        <dbReference type="Pfam" id="PF00667"/>
    </source>
</evidence>
<evidence type="ECO:0000256" key="1">
    <source>
        <dbReference type="ARBA" id="ARBA00001974"/>
    </source>
</evidence>
<dbReference type="Pfam" id="PF00667">
    <property type="entry name" value="FAD_binding_1"/>
    <property type="match status" value="1"/>
</dbReference>
<dbReference type="SUPFAM" id="SSF63380">
    <property type="entry name" value="Riboflavin synthase domain-like"/>
    <property type="match status" value="1"/>
</dbReference>
<dbReference type="PANTHER" id="PTHR19384:SF84">
    <property type="entry name" value="METHIONINE SYNTHASE REDUCTASE"/>
    <property type="match status" value="1"/>
</dbReference>
<evidence type="ECO:0000256" key="2">
    <source>
        <dbReference type="ARBA" id="ARBA00022630"/>
    </source>
</evidence>
<dbReference type="SUPFAM" id="SSF52343">
    <property type="entry name" value="Ferredoxin reductase-like, C-terminal NADP-linked domain"/>
    <property type="match status" value="1"/>
</dbReference>
<feature type="domain" description="Sulfite reductase [NADPH] flavoprotein alpha-component-like FAD-binding" evidence="7">
    <location>
        <begin position="62"/>
        <end position="238"/>
    </location>
</feature>
<dbReference type="Gene3D" id="2.40.30.10">
    <property type="entry name" value="Translation factors"/>
    <property type="match status" value="1"/>
</dbReference>
<evidence type="ECO:0000256" key="5">
    <source>
        <dbReference type="SAM" id="Phobius"/>
    </source>
</evidence>
<dbReference type="InterPro" id="IPR017938">
    <property type="entry name" value="Riboflavin_synthase-like_b-brl"/>
</dbReference>
<keyword evidence="5" id="KW-0812">Transmembrane</keyword>
<sequence>MIYNPIKIRYYQSYELKPFKKASEISIQSCNHDTEYKFDQNTDIEFIKSNIDYIMDLNCKWREIYKISFDLRGIQHIPGDAIGVLCPNNDEYVSVILKKLNLTGNETYKINRRGFCPFEYQGIIKDFFKYKFDFNSLPKKAFLYDLSKDCEKKEELEYICSTKGNRDYLCLYSNYNNILDIIEYFGIRPKLETLIEHCEIIKPRYFSLINKESEKMEIIVGLMHNTGSVSRYGHCSNYFKMNLYNKNLPIEVTLRENKLLRMKKVPSMLLICTGVGIAPFLSFIKNKEKTQHIWLIYGFRYKEDDILEKELGKKYKFYENRIKISKAISSEGVHVDDIIKNNDKEIREFLNINGLIYVCGSMSMQKQLLGLFKEKFTDLSERINFDSWN</sequence>
<dbReference type="Gene3D" id="3.40.50.80">
    <property type="entry name" value="Nucleotide-binding domain of ferredoxin-NADP reductase (FNR) module"/>
    <property type="match status" value="1"/>
</dbReference>
<evidence type="ECO:0000256" key="3">
    <source>
        <dbReference type="ARBA" id="ARBA00022827"/>
    </source>
</evidence>
<reference evidence="8 9" key="1">
    <citation type="submission" date="2019-01" db="EMBL/GenBank/DDBJ databases">
        <title>Genomes sequencing and comparative genomics of infectious freshwater microsporidia, Cucumispora dikerogammari and Thelohania contejeani.</title>
        <authorList>
            <person name="Cormier A."/>
            <person name="Giraud I."/>
            <person name="Wattier R."/>
            <person name="Teixeira M."/>
            <person name="Grandjean F."/>
            <person name="Rigaud T."/>
            <person name="Cordaux R."/>
        </authorList>
    </citation>
    <scope>NUCLEOTIDE SEQUENCE [LARGE SCALE GENOMIC DNA]</scope>
    <source>
        <strain evidence="8">T1</strain>
        <tissue evidence="8">Spores</tissue>
    </source>
</reference>
<comment type="caution">
    <text evidence="8">The sequence shown here is derived from an EMBL/GenBank/DDBJ whole genome shotgun (WGS) entry which is preliminary data.</text>
</comment>
<feature type="transmembrane region" description="Helical" evidence="5">
    <location>
        <begin position="265"/>
        <end position="284"/>
    </location>
</feature>
<accession>A0ABQ7I0E4</accession>
<keyword evidence="3" id="KW-0274">FAD</keyword>
<name>A0ABQ7I0E4_9MICR</name>
<comment type="cofactor">
    <cofactor evidence="1">
        <name>FAD</name>
        <dbReference type="ChEBI" id="CHEBI:57692"/>
    </cofactor>
</comment>
<organism evidence="8 9">
    <name type="scientific">Astathelohania contejeani</name>
    <dbReference type="NCBI Taxonomy" id="164912"/>
    <lineage>
        <taxon>Eukaryota</taxon>
        <taxon>Fungi</taxon>
        <taxon>Fungi incertae sedis</taxon>
        <taxon>Microsporidia</taxon>
        <taxon>Astathelohaniidae</taxon>
        <taxon>Astathelohania</taxon>
    </lineage>
</organism>
<dbReference type="Pfam" id="PF00175">
    <property type="entry name" value="NAD_binding_1"/>
    <property type="match status" value="1"/>
</dbReference>
<protein>
    <submittedName>
        <fullName evidence="8">Methionine synthase reductase</fullName>
    </submittedName>
</protein>
<keyword evidence="4" id="KW-0560">Oxidoreductase</keyword>
<keyword evidence="5" id="KW-0472">Membrane</keyword>
<keyword evidence="5" id="KW-1133">Transmembrane helix</keyword>
<evidence type="ECO:0000313" key="9">
    <source>
        <dbReference type="Proteomes" id="UP001516464"/>
    </source>
</evidence>
<gene>
    <name evidence="8" type="primary">Mtrr</name>
    <name evidence="8" type="ORF">TCON_0858</name>
</gene>
<dbReference type="PANTHER" id="PTHR19384">
    <property type="entry name" value="NITRIC OXIDE SYNTHASE-RELATED"/>
    <property type="match status" value="1"/>
</dbReference>
<dbReference type="Proteomes" id="UP001516464">
    <property type="component" value="Unassembled WGS sequence"/>
</dbReference>
<evidence type="ECO:0000256" key="4">
    <source>
        <dbReference type="ARBA" id="ARBA00023002"/>
    </source>
</evidence>
<feature type="domain" description="Oxidoreductase FAD/NAD(P)-binding" evidence="6">
    <location>
        <begin position="270"/>
        <end position="366"/>
    </location>
</feature>
<dbReference type="EMBL" id="SBIQ01000039">
    <property type="protein sequence ID" value="KAF7683937.1"/>
    <property type="molecule type" value="Genomic_DNA"/>
</dbReference>
<dbReference type="PRINTS" id="PR00371">
    <property type="entry name" value="FPNCR"/>
</dbReference>
<dbReference type="InterPro" id="IPR001709">
    <property type="entry name" value="Flavoprot_Pyr_Nucl_cyt_Rdtase"/>
</dbReference>
<dbReference type="InterPro" id="IPR003097">
    <property type="entry name" value="CysJ-like_FAD-binding"/>
</dbReference>
<dbReference type="Gene3D" id="1.20.990.10">
    <property type="entry name" value="NADPH-cytochrome p450 Reductase, Chain A, domain 3"/>
    <property type="match status" value="1"/>
</dbReference>
<dbReference type="InterPro" id="IPR039261">
    <property type="entry name" value="FNR_nucleotide-bd"/>
</dbReference>
<evidence type="ECO:0000313" key="8">
    <source>
        <dbReference type="EMBL" id="KAF7683937.1"/>
    </source>
</evidence>
<keyword evidence="9" id="KW-1185">Reference proteome</keyword>
<keyword evidence="2" id="KW-0285">Flavoprotein</keyword>